<dbReference type="SUPFAM" id="SSF82199">
    <property type="entry name" value="SET domain"/>
    <property type="match status" value="1"/>
</dbReference>
<protein>
    <recommendedName>
        <fullName evidence="1">SET domain-containing protein</fullName>
    </recommendedName>
</protein>
<feature type="domain" description="SET" evidence="1">
    <location>
        <begin position="56"/>
        <end position="106"/>
    </location>
</feature>
<evidence type="ECO:0000259" key="1">
    <source>
        <dbReference type="Pfam" id="PF00856"/>
    </source>
</evidence>
<sequence length="114" mass="12819">MREDVPEEKRLEMQREAVDALPPGTKAEILGLMGHWGGDPIDDRLDTNSFTVTLEKALDHHALFTQTSRLNHACRPNCLYNFNPKTLTHSVYTVQDIHPGQELTISCMLSSSNT</sequence>
<organism evidence="2 3">
    <name type="scientific">Aspergillus bombycis</name>
    <dbReference type="NCBI Taxonomy" id="109264"/>
    <lineage>
        <taxon>Eukaryota</taxon>
        <taxon>Fungi</taxon>
        <taxon>Dikarya</taxon>
        <taxon>Ascomycota</taxon>
        <taxon>Pezizomycotina</taxon>
        <taxon>Eurotiomycetes</taxon>
        <taxon>Eurotiomycetidae</taxon>
        <taxon>Eurotiales</taxon>
        <taxon>Aspergillaceae</taxon>
        <taxon>Aspergillus</taxon>
    </lineage>
</organism>
<dbReference type="Gene3D" id="2.170.270.10">
    <property type="entry name" value="SET domain"/>
    <property type="match status" value="1"/>
</dbReference>
<dbReference type="PANTHER" id="PTHR47332">
    <property type="entry name" value="SET DOMAIN-CONTAINING PROTEIN 5"/>
    <property type="match status" value="1"/>
</dbReference>
<reference evidence="2 3" key="1">
    <citation type="journal article" date="2016" name="Genome Biol. Evol.">
        <title>Draft genome sequence of an aflatoxigenic Aspergillus species, A. bombycis.</title>
        <authorList>
            <person name="Moore G.G."/>
            <person name="Mack B.M."/>
            <person name="Beltz S.B."/>
            <person name="Gilbert M.K."/>
        </authorList>
    </citation>
    <scope>NUCLEOTIDE SEQUENCE [LARGE SCALE GENOMIC DNA]</scope>
    <source>
        <strain evidence="3">NRRL 26010</strain>
    </source>
</reference>
<dbReference type="AlphaFoldDB" id="A0A1F8ABV9"/>
<dbReference type="EMBL" id="LYCR01000011">
    <property type="protein sequence ID" value="OGM49121.1"/>
    <property type="molecule type" value="Genomic_DNA"/>
</dbReference>
<gene>
    <name evidence="2" type="ORF">ABOM_002350</name>
</gene>
<dbReference type="PANTHER" id="PTHR47332:SF6">
    <property type="entry name" value="SET DOMAIN-CONTAINING PROTEIN"/>
    <property type="match status" value="1"/>
</dbReference>
<dbReference type="Proteomes" id="UP000179179">
    <property type="component" value="Unassembled WGS sequence"/>
</dbReference>
<comment type="caution">
    <text evidence="2">The sequence shown here is derived from an EMBL/GenBank/DDBJ whole genome shotgun (WGS) entry which is preliminary data.</text>
</comment>
<dbReference type="RefSeq" id="XP_022392838.1">
    <property type="nucleotide sequence ID" value="XM_022529480.1"/>
</dbReference>
<dbReference type="OrthoDB" id="265717at2759"/>
<dbReference type="GeneID" id="34445740"/>
<dbReference type="CDD" id="cd20071">
    <property type="entry name" value="SET_SMYD"/>
    <property type="match status" value="1"/>
</dbReference>
<dbReference type="InterPro" id="IPR046341">
    <property type="entry name" value="SET_dom_sf"/>
</dbReference>
<dbReference type="Pfam" id="PF00856">
    <property type="entry name" value="SET"/>
    <property type="match status" value="1"/>
</dbReference>
<keyword evidence="3" id="KW-1185">Reference proteome</keyword>
<evidence type="ECO:0000313" key="2">
    <source>
        <dbReference type="EMBL" id="OGM49121.1"/>
    </source>
</evidence>
<proteinExistence type="predicted"/>
<evidence type="ECO:0000313" key="3">
    <source>
        <dbReference type="Proteomes" id="UP000179179"/>
    </source>
</evidence>
<dbReference type="InterPro" id="IPR001214">
    <property type="entry name" value="SET_dom"/>
</dbReference>
<dbReference type="STRING" id="109264.A0A1F8ABV9"/>
<name>A0A1F8ABV9_9EURO</name>
<accession>A0A1F8ABV9</accession>
<dbReference type="InterPro" id="IPR053185">
    <property type="entry name" value="SET_domain_protein"/>
</dbReference>